<name>A0A016S9M4_9BILA</name>
<feature type="compositionally biased region" description="Basic and acidic residues" evidence="1">
    <location>
        <begin position="118"/>
        <end position="133"/>
    </location>
</feature>
<feature type="region of interest" description="Disordered" evidence="1">
    <location>
        <begin position="1"/>
        <end position="133"/>
    </location>
</feature>
<organism evidence="2 3">
    <name type="scientific">Ancylostoma ceylanicum</name>
    <dbReference type="NCBI Taxonomy" id="53326"/>
    <lineage>
        <taxon>Eukaryota</taxon>
        <taxon>Metazoa</taxon>
        <taxon>Ecdysozoa</taxon>
        <taxon>Nematoda</taxon>
        <taxon>Chromadorea</taxon>
        <taxon>Rhabditida</taxon>
        <taxon>Rhabditina</taxon>
        <taxon>Rhabditomorpha</taxon>
        <taxon>Strongyloidea</taxon>
        <taxon>Ancylostomatidae</taxon>
        <taxon>Ancylostomatinae</taxon>
        <taxon>Ancylostoma</taxon>
    </lineage>
</organism>
<evidence type="ECO:0000313" key="2">
    <source>
        <dbReference type="EMBL" id="EYB87086.1"/>
    </source>
</evidence>
<comment type="caution">
    <text evidence="2">The sequence shown here is derived from an EMBL/GenBank/DDBJ whole genome shotgun (WGS) entry which is preliminary data.</text>
</comment>
<dbReference type="Proteomes" id="UP000024635">
    <property type="component" value="Unassembled WGS sequence"/>
</dbReference>
<protein>
    <submittedName>
        <fullName evidence="2">Uncharacterized protein</fullName>
    </submittedName>
</protein>
<gene>
    <name evidence="2" type="primary">Acey_s0268.g776</name>
    <name evidence="2" type="ORF">Y032_0268g776</name>
</gene>
<dbReference type="OrthoDB" id="196547at2759"/>
<dbReference type="EMBL" id="JARK01001604">
    <property type="protein sequence ID" value="EYB87086.1"/>
    <property type="molecule type" value="Genomic_DNA"/>
</dbReference>
<keyword evidence="3" id="KW-1185">Reference proteome</keyword>
<dbReference type="AlphaFoldDB" id="A0A016S9M4"/>
<feature type="compositionally biased region" description="Low complexity" evidence="1">
    <location>
        <begin position="16"/>
        <end position="35"/>
    </location>
</feature>
<feature type="compositionally biased region" description="Acidic residues" evidence="1">
    <location>
        <begin position="45"/>
        <end position="55"/>
    </location>
</feature>
<reference evidence="3" key="1">
    <citation type="journal article" date="2015" name="Nat. Genet.">
        <title>The genome and transcriptome of the zoonotic hookworm Ancylostoma ceylanicum identify infection-specific gene families.</title>
        <authorList>
            <person name="Schwarz E.M."/>
            <person name="Hu Y."/>
            <person name="Antoshechkin I."/>
            <person name="Miller M.M."/>
            <person name="Sternberg P.W."/>
            <person name="Aroian R.V."/>
        </authorList>
    </citation>
    <scope>NUCLEOTIDE SEQUENCE</scope>
    <source>
        <strain evidence="3">HY135</strain>
    </source>
</reference>
<evidence type="ECO:0000256" key="1">
    <source>
        <dbReference type="SAM" id="MobiDB-lite"/>
    </source>
</evidence>
<sequence length="172" mass="19326">MEVAAAVAEPWRRRVSSVSLDNSSVSSDLPVSPRSPNSSLGCLCEVDELDSDDPSENTSDGGASSLHVRRRTVTQDRLTPDANYNFRKKCPTPTSPSEPKKDQGVRRAASFTFSPKGAADKTNRRVHVPQEREEREDKKKLFLLIGRVRVPNYRLSWAVYVGRRIAKRFRLV</sequence>
<accession>A0A016S9M4</accession>
<evidence type="ECO:0000313" key="3">
    <source>
        <dbReference type="Proteomes" id="UP000024635"/>
    </source>
</evidence>
<proteinExistence type="predicted"/>